<comment type="function">
    <text evidence="6">Required for the formation of a threonylcarbamoyl group on adenosine at position 37 (t(6)A37) in tRNAs that read codons beginning with adenine. Is involved in the transfer of the threonylcarbamoyl moiety of threonylcarbamoyl-AMP (TC-AMP) to the N6 group of A37, together with TsaE and TsaB. TsaD likely plays a direct catalytic role in this reaction.</text>
</comment>
<dbReference type="OrthoDB" id="9806197at2"/>
<comment type="catalytic activity">
    <reaction evidence="5 6">
        <text>L-threonylcarbamoyladenylate + adenosine(37) in tRNA = N(6)-L-threonylcarbamoyladenosine(37) in tRNA + AMP + H(+)</text>
        <dbReference type="Rhea" id="RHEA:37059"/>
        <dbReference type="Rhea" id="RHEA-COMP:10162"/>
        <dbReference type="Rhea" id="RHEA-COMP:10163"/>
        <dbReference type="ChEBI" id="CHEBI:15378"/>
        <dbReference type="ChEBI" id="CHEBI:73682"/>
        <dbReference type="ChEBI" id="CHEBI:74411"/>
        <dbReference type="ChEBI" id="CHEBI:74418"/>
        <dbReference type="ChEBI" id="CHEBI:456215"/>
        <dbReference type="EC" id="2.3.1.234"/>
    </reaction>
</comment>
<dbReference type="eggNOG" id="COG0533">
    <property type="taxonomic scope" value="Bacteria"/>
</dbReference>
<dbReference type="PANTHER" id="PTHR11735">
    <property type="entry name" value="TRNA N6-ADENOSINE THREONYLCARBAMOYLTRANSFERASE"/>
    <property type="match status" value="1"/>
</dbReference>
<feature type="binding site" evidence="6">
    <location>
        <position position="119"/>
    </location>
    <ligand>
        <name>Fe cation</name>
        <dbReference type="ChEBI" id="CHEBI:24875"/>
    </ligand>
</feature>
<evidence type="ECO:0000256" key="1">
    <source>
        <dbReference type="ARBA" id="ARBA00022679"/>
    </source>
</evidence>
<feature type="binding site" evidence="6">
    <location>
        <position position="170"/>
    </location>
    <ligand>
        <name>substrate</name>
    </ligand>
</feature>
<feature type="binding site" evidence="6">
    <location>
        <position position="286"/>
    </location>
    <ligand>
        <name>substrate</name>
    </ligand>
</feature>
<dbReference type="GO" id="GO:0005506">
    <property type="term" value="F:iron ion binding"/>
    <property type="evidence" value="ECO:0007669"/>
    <property type="project" value="UniProtKB-UniRule"/>
</dbReference>
<dbReference type="AlphaFoldDB" id="V6DGY4"/>
<evidence type="ECO:0000259" key="7">
    <source>
        <dbReference type="Pfam" id="PF00814"/>
    </source>
</evidence>
<dbReference type="HOGENOM" id="CLU_023208_0_2_7"/>
<feature type="binding site" evidence="6">
    <location>
        <position position="187"/>
    </location>
    <ligand>
        <name>substrate</name>
    </ligand>
</feature>
<evidence type="ECO:0000256" key="5">
    <source>
        <dbReference type="ARBA" id="ARBA00048117"/>
    </source>
</evidence>
<comment type="subcellular location">
    <subcellularLocation>
        <location evidence="6">Cytoplasm</location>
    </subcellularLocation>
</comment>
<dbReference type="GO" id="GO:0061711">
    <property type="term" value="F:tRNA N(6)-L-threonylcarbamoyladenine synthase activity"/>
    <property type="evidence" value="ECO:0007669"/>
    <property type="project" value="UniProtKB-EC"/>
</dbReference>
<keyword evidence="1 6" id="KW-0808">Transferase</keyword>
<dbReference type="NCBIfam" id="TIGR00329">
    <property type="entry name" value="gcp_kae1"/>
    <property type="match status" value="1"/>
</dbReference>
<dbReference type="RefSeq" id="WP_023792646.1">
    <property type="nucleotide sequence ID" value="NC_023003.1"/>
</dbReference>
<evidence type="ECO:0000256" key="2">
    <source>
        <dbReference type="ARBA" id="ARBA00022694"/>
    </source>
</evidence>
<dbReference type="EMBL" id="HG793133">
    <property type="protein sequence ID" value="CDK30857.1"/>
    <property type="molecule type" value="Genomic_DNA"/>
</dbReference>
<dbReference type="CDD" id="cd24133">
    <property type="entry name" value="ASKHA_NBD_TsaD_bac"/>
    <property type="match status" value="1"/>
</dbReference>
<organism evidence="8 9">
    <name type="scientific">Candidatus Babela massiliensis</name>
    <dbReference type="NCBI Taxonomy" id="673862"/>
    <lineage>
        <taxon>Bacteria</taxon>
        <taxon>Candidatus Babelota</taxon>
        <taxon>Candidatus Babeliae</taxon>
        <taxon>Candidatus Babeliales</taxon>
        <taxon>Candidatus Babeliaceae</taxon>
        <taxon>Candidatus Babela</taxon>
    </lineage>
</organism>
<dbReference type="KEGG" id="dpb:BABL1_gene_157"/>
<dbReference type="Pfam" id="PF00814">
    <property type="entry name" value="TsaD"/>
    <property type="match status" value="1"/>
</dbReference>
<dbReference type="HAMAP" id="MF_01445">
    <property type="entry name" value="TsaD"/>
    <property type="match status" value="1"/>
</dbReference>
<feature type="binding site" evidence="6">
    <location>
        <begin position="137"/>
        <end position="141"/>
    </location>
    <ligand>
        <name>substrate</name>
    </ligand>
</feature>
<keyword evidence="6" id="KW-0963">Cytoplasm</keyword>
<dbReference type="PANTHER" id="PTHR11735:SF6">
    <property type="entry name" value="TRNA N6-ADENOSINE THREONYLCARBAMOYLTRANSFERASE, MITOCHONDRIAL"/>
    <property type="match status" value="1"/>
</dbReference>
<accession>V6DGY4</accession>
<comment type="similarity">
    <text evidence="6">Belongs to the KAE1 / TsaD family.</text>
</comment>
<reference evidence="8 9" key="1">
    <citation type="journal article" date="2015" name="Biol. Direct">
        <title>Babela massiliensis, a representative of a widespread bacterial phylum with unusual adaptations to parasitism in amoebae.</title>
        <authorList>
            <person name="Pagnier I."/>
            <person name="Yutin N."/>
            <person name="Croce O."/>
            <person name="Makarova K.S."/>
            <person name="Wolf Y.I."/>
            <person name="Benamar S."/>
            <person name="Raoult D."/>
            <person name="Koonin E.V."/>
            <person name="La Scola B."/>
        </authorList>
    </citation>
    <scope>NUCLEOTIDE SEQUENCE [LARGE SCALE GENOMIC DNA]</scope>
    <source>
        <strain evidence="9">BABL1</strain>
    </source>
</reference>
<dbReference type="STRING" id="673862.BABL1_gene_157"/>
<dbReference type="PATRIC" id="fig|673862.3.peg.745"/>
<feature type="binding site" evidence="6">
    <location>
        <position position="115"/>
    </location>
    <ligand>
        <name>Fe cation</name>
        <dbReference type="ChEBI" id="CHEBI:24875"/>
    </ligand>
</feature>
<keyword evidence="2 6" id="KW-0819">tRNA processing</keyword>
<keyword evidence="9" id="KW-1185">Reference proteome</keyword>
<dbReference type="InterPro" id="IPR017861">
    <property type="entry name" value="KAE1/TsaD"/>
</dbReference>
<dbReference type="GO" id="GO:0002949">
    <property type="term" value="P:tRNA threonylcarbamoyladenosine modification"/>
    <property type="evidence" value="ECO:0007669"/>
    <property type="project" value="UniProtKB-UniRule"/>
</dbReference>
<sequence length="340" mass="37609">MPKILAIESSCDDTGAAVYVTENKDNKMLSSVLYSQIKNHKKFGGVVPEIASRSHLEKIRSIVESALNNAQTSLDNIDIIAVTHKPGLPGSLLVGLSFAKALAWSKGKKLIGVNHLEGHIFSACIENNIPFPFLCITASGGHTALYIVHDYGKFELLGQTLDDAAGEAFDKVSKLIGLEYPGGPIIEQLAKEVNFQDYFDYPRAMPHSYNFSFSGLKTAVLYDLIKKGAYDPKEKKLLNHDLYFKKQVSSSLLNSISDIFKQKIILALKNNINIKAVAFVGGVACNQYIRQKLQDVCNRNKVSFFTPSPKYCTDNAAMIAYVANYKALNNQYSDFSLDIY</sequence>
<keyword evidence="6" id="KW-0408">Iron</keyword>
<dbReference type="InterPro" id="IPR022450">
    <property type="entry name" value="TsaD"/>
</dbReference>
<evidence type="ECO:0000256" key="6">
    <source>
        <dbReference type="HAMAP-Rule" id="MF_01445"/>
    </source>
</evidence>
<feature type="binding site" evidence="6">
    <location>
        <position position="314"/>
    </location>
    <ligand>
        <name>Fe cation</name>
        <dbReference type="ChEBI" id="CHEBI:24875"/>
    </ligand>
</feature>
<dbReference type="Proteomes" id="UP000018769">
    <property type="component" value="Chromosome I"/>
</dbReference>
<feature type="domain" description="Gcp-like" evidence="7">
    <location>
        <begin position="28"/>
        <end position="321"/>
    </location>
</feature>
<dbReference type="PRINTS" id="PR00789">
    <property type="entry name" value="OSIALOPTASE"/>
</dbReference>
<keyword evidence="3 6" id="KW-0479">Metal-binding</keyword>
<dbReference type="GO" id="GO:0005737">
    <property type="term" value="C:cytoplasm"/>
    <property type="evidence" value="ECO:0007669"/>
    <property type="project" value="UniProtKB-SubCell"/>
</dbReference>
<proteinExistence type="inferred from homology"/>
<evidence type="ECO:0000256" key="4">
    <source>
        <dbReference type="ARBA" id="ARBA00023315"/>
    </source>
</evidence>
<protein>
    <recommendedName>
        <fullName evidence="6">tRNA N6-adenosine threonylcarbamoyltransferase</fullName>
        <ecNumber evidence="6">2.3.1.234</ecNumber>
    </recommendedName>
    <alternativeName>
        <fullName evidence="6">N6-L-threonylcarbamoyladenine synthase</fullName>
        <shortName evidence="6">t(6)A synthase</shortName>
    </alternativeName>
    <alternativeName>
        <fullName evidence="6">t(6)A37 threonylcarbamoyladenosine biosynthesis protein TsaD</fullName>
    </alternativeName>
    <alternativeName>
        <fullName evidence="6">tRNA threonylcarbamoyladenosine biosynthesis protein TsaD</fullName>
    </alternativeName>
</protein>
<dbReference type="InterPro" id="IPR043129">
    <property type="entry name" value="ATPase_NBD"/>
</dbReference>
<comment type="cofactor">
    <cofactor evidence="6">
        <name>Fe(2+)</name>
        <dbReference type="ChEBI" id="CHEBI:29033"/>
    </cofactor>
    <text evidence="6">Binds 1 Fe(2+) ion per subunit.</text>
</comment>
<dbReference type="EC" id="2.3.1.234" evidence="6"/>
<dbReference type="InterPro" id="IPR000905">
    <property type="entry name" value="Gcp-like_dom"/>
</dbReference>
<evidence type="ECO:0000256" key="3">
    <source>
        <dbReference type="ARBA" id="ARBA00022723"/>
    </source>
</evidence>
<dbReference type="SUPFAM" id="SSF53067">
    <property type="entry name" value="Actin-like ATPase domain"/>
    <property type="match status" value="1"/>
</dbReference>
<evidence type="ECO:0000313" key="8">
    <source>
        <dbReference type="EMBL" id="CDK30857.1"/>
    </source>
</evidence>
<dbReference type="NCBIfam" id="TIGR03723">
    <property type="entry name" value="T6A_TsaD_YgjD"/>
    <property type="match status" value="1"/>
</dbReference>
<feature type="binding site" evidence="6">
    <location>
        <position position="183"/>
    </location>
    <ligand>
        <name>substrate</name>
    </ligand>
</feature>
<gene>
    <name evidence="8" type="primary">gcp</name>
    <name evidence="6" type="synonym">tsaD</name>
    <name evidence="8" type="ORF">BABL1_gene_157</name>
</gene>
<name>V6DGY4_9BACT</name>
<keyword evidence="4 6" id="KW-0012">Acyltransferase</keyword>
<dbReference type="Gene3D" id="3.30.420.40">
    <property type="match status" value="2"/>
</dbReference>
<dbReference type="FunFam" id="3.30.420.40:FF:000012">
    <property type="entry name" value="tRNA N6-adenosine threonylcarbamoyltransferase"/>
    <property type="match status" value="1"/>
</dbReference>
<evidence type="ECO:0000313" key="9">
    <source>
        <dbReference type="Proteomes" id="UP000018769"/>
    </source>
</evidence>